<reference evidence="2" key="1">
    <citation type="submission" date="2022-04" db="EMBL/GenBank/DDBJ databases">
        <authorList>
            <person name="Xu L."/>
            <person name="Lv Z."/>
        </authorList>
    </citation>
    <scope>NUCLEOTIDE SEQUENCE</scope>
    <source>
        <strain evidence="2">LV_2022a</strain>
    </source>
</reference>
<evidence type="ECO:0000256" key="1">
    <source>
        <dbReference type="SAM" id="Phobius"/>
    </source>
</evidence>
<reference evidence="2" key="2">
    <citation type="journal article" date="2023" name="Infect Dis Poverty">
        <title>Chromosome-scale genome of the human blood fluke Schistosoma mekongi and its implications for public health.</title>
        <authorList>
            <person name="Zhou M."/>
            <person name="Xu L."/>
            <person name="Xu D."/>
            <person name="Chen W."/>
            <person name="Khan J."/>
            <person name="Hu Y."/>
            <person name="Huang H."/>
            <person name="Wei H."/>
            <person name="Zhang Y."/>
            <person name="Chusongsang P."/>
            <person name="Tanasarnprasert K."/>
            <person name="Hu X."/>
            <person name="Limpanont Y."/>
            <person name="Lv Z."/>
        </authorList>
    </citation>
    <scope>NUCLEOTIDE SEQUENCE</scope>
    <source>
        <strain evidence="2">LV_2022a</strain>
    </source>
</reference>
<dbReference type="EMBL" id="JALJAT010000005">
    <property type="protein sequence ID" value="KAK4469331.1"/>
    <property type="molecule type" value="Genomic_DNA"/>
</dbReference>
<accession>A0AAE2D2Y2</accession>
<feature type="transmembrane region" description="Helical" evidence="1">
    <location>
        <begin position="67"/>
        <end position="89"/>
    </location>
</feature>
<dbReference type="AlphaFoldDB" id="A0AAE2D2Y2"/>
<evidence type="ECO:0000313" key="2">
    <source>
        <dbReference type="EMBL" id="KAK4469331.1"/>
    </source>
</evidence>
<gene>
    <name evidence="2" type="ORF">MN116_006894</name>
</gene>
<keyword evidence="1" id="KW-0472">Membrane</keyword>
<proteinExistence type="predicted"/>
<keyword evidence="1" id="KW-1133">Transmembrane helix</keyword>
<feature type="transmembrane region" description="Helical" evidence="1">
    <location>
        <begin position="12"/>
        <end position="32"/>
    </location>
</feature>
<organism evidence="2 3">
    <name type="scientific">Schistosoma mekongi</name>
    <name type="common">Parasitic worm</name>
    <dbReference type="NCBI Taxonomy" id="38744"/>
    <lineage>
        <taxon>Eukaryota</taxon>
        <taxon>Metazoa</taxon>
        <taxon>Spiralia</taxon>
        <taxon>Lophotrochozoa</taxon>
        <taxon>Platyhelminthes</taxon>
        <taxon>Trematoda</taxon>
        <taxon>Digenea</taxon>
        <taxon>Strigeidida</taxon>
        <taxon>Schistosomatoidea</taxon>
        <taxon>Schistosomatidae</taxon>
        <taxon>Schistosoma</taxon>
    </lineage>
</organism>
<dbReference type="Proteomes" id="UP001292079">
    <property type="component" value="Unassembled WGS sequence"/>
</dbReference>
<evidence type="ECO:0000313" key="3">
    <source>
        <dbReference type="Proteomes" id="UP001292079"/>
    </source>
</evidence>
<sequence>MIIMLECNKSSFHITLLFICLLYTFGLSVKYLHSQHSVEYYKYNYSQPIDVNEARAHQIDRNQAHSIILYVIGICVFIFGDILLVYSVLNLTVRIVYRSVIQRDKKNIHCYLNYCPIRLEVFHNKNKSI</sequence>
<name>A0AAE2D2Y2_SCHME</name>
<keyword evidence="3" id="KW-1185">Reference proteome</keyword>
<keyword evidence="1" id="KW-0812">Transmembrane</keyword>
<protein>
    <submittedName>
        <fullName evidence="2">Uncharacterized protein</fullName>
    </submittedName>
</protein>
<comment type="caution">
    <text evidence="2">The sequence shown here is derived from an EMBL/GenBank/DDBJ whole genome shotgun (WGS) entry which is preliminary data.</text>
</comment>